<sequence length="327" mass="37491">MKLKTSFIQLPLLFDAQRLLAEINALDASCWRDHPQKFPGNFALPLISVEGDPANDGVAGPMRPTPYLEHCPYLMQVLEKIGAVWGRSRLMKLSGHAEVKPHVDLNYYWRERVRVHVPVVTQPAVRFICGDEEVNMKAGECWLFDTWRMHRVINDAAAERIHLVADTVGSERFWNTVDRGRDPFAGSVTENWHPETFSGLASPSPPRLTYESVNFPDVMTPWELREHLLFLLDDTRPHEQLARVRQIASRFITVWQEIWAAHGDAPHAWPIYREKLDAFEQQIHRFAGELKFNSNMSFIEGMNGLIFIGALGDRRQPTATQGMRRAS</sequence>
<gene>
    <name evidence="2" type="ORF">ACFPPA_16200</name>
</gene>
<accession>A0ABW0QR91</accession>
<dbReference type="Proteomes" id="UP001596114">
    <property type="component" value="Unassembled WGS sequence"/>
</dbReference>
<dbReference type="InterPro" id="IPR007803">
    <property type="entry name" value="Asp/Arg/Pro-Hydrxlase"/>
</dbReference>
<dbReference type="Gene3D" id="2.60.120.330">
    <property type="entry name" value="B-lactam Antibiotic, Isopenicillin N Synthase, Chain"/>
    <property type="match status" value="1"/>
</dbReference>
<comment type="caution">
    <text evidence="2">The sequence shown here is derived from an EMBL/GenBank/DDBJ whole genome shotgun (WGS) entry which is preliminary data.</text>
</comment>
<proteinExistence type="predicted"/>
<dbReference type="RefSeq" id="WP_377321794.1">
    <property type="nucleotide sequence ID" value="NZ_JBHSNF010000004.1"/>
</dbReference>
<organism evidence="2 3">
    <name type="scientific">Rhodanobacter ginsengisoli</name>
    <dbReference type="NCBI Taxonomy" id="418646"/>
    <lineage>
        <taxon>Bacteria</taxon>
        <taxon>Pseudomonadati</taxon>
        <taxon>Pseudomonadota</taxon>
        <taxon>Gammaproteobacteria</taxon>
        <taxon>Lysobacterales</taxon>
        <taxon>Rhodanobacteraceae</taxon>
        <taxon>Rhodanobacter</taxon>
    </lineage>
</organism>
<name>A0ABW0QR91_9GAMM</name>
<protein>
    <submittedName>
        <fullName evidence="2">Aspartyl/asparaginyl beta-hydroxylase domain-containing protein</fullName>
    </submittedName>
</protein>
<evidence type="ECO:0000259" key="1">
    <source>
        <dbReference type="Pfam" id="PF05118"/>
    </source>
</evidence>
<feature type="domain" description="Aspartyl/asparaginy/proline hydroxylase" evidence="1">
    <location>
        <begin position="67"/>
        <end position="167"/>
    </location>
</feature>
<dbReference type="InterPro" id="IPR027443">
    <property type="entry name" value="IPNS-like_sf"/>
</dbReference>
<evidence type="ECO:0000313" key="2">
    <source>
        <dbReference type="EMBL" id="MFC5527283.1"/>
    </source>
</evidence>
<dbReference type="EMBL" id="JBHSNF010000004">
    <property type="protein sequence ID" value="MFC5527283.1"/>
    <property type="molecule type" value="Genomic_DNA"/>
</dbReference>
<dbReference type="Pfam" id="PF05118">
    <property type="entry name" value="Asp_Arg_Hydrox"/>
    <property type="match status" value="1"/>
</dbReference>
<evidence type="ECO:0000313" key="3">
    <source>
        <dbReference type="Proteomes" id="UP001596114"/>
    </source>
</evidence>
<keyword evidence="3" id="KW-1185">Reference proteome</keyword>
<reference evidence="3" key="1">
    <citation type="journal article" date="2019" name="Int. J. Syst. Evol. Microbiol.">
        <title>The Global Catalogue of Microorganisms (GCM) 10K type strain sequencing project: providing services to taxonomists for standard genome sequencing and annotation.</title>
        <authorList>
            <consortium name="The Broad Institute Genomics Platform"/>
            <consortium name="The Broad Institute Genome Sequencing Center for Infectious Disease"/>
            <person name="Wu L."/>
            <person name="Ma J."/>
        </authorList>
    </citation>
    <scope>NUCLEOTIDE SEQUENCE [LARGE SCALE GENOMIC DNA]</scope>
    <source>
        <strain evidence="3">CGMCC 1.16619</strain>
    </source>
</reference>
<dbReference type="SUPFAM" id="SSF51197">
    <property type="entry name" value="Clavaminate synthase-like"/>
    <property type="match status" value="1"/>
</dbReference>